<evidence type="ECO:0000256" key="1">
    <source>
        <dbReference type="SAM" id="MobiDB-lite"/>
    </source>
</evidence>
<dbReference type="Proteomes" id="UP000297245">
    <property type="component" value="Unassembled WGS sequence"/>
</dbReference>
<evidence type="ECO:0000313" key="3">
    <source>
        <dbReference type="Proteomes" id="UP000297245"/>
    </source>
</evidence>
<dbReference type="OrthoDB" id="3061422at2759"/>
<sequence>MDISEYHDLSQDDIDEIDADPLANDDEFLLPEEFDENDEEDLKKLDGTVGLTQQLINEVAAEKGHLLMKWKCKDPKVLKADEKKRKAQEYQHDRRAQIKAQKAALKATPSQDRDKLDPAPTPKRLKTTDRSSSKPPPTDKQLTPDFLQRGPFEFKTTDTYDHFLNLLAQALPCIPSQLPLPTIIYRPQKGPAGCDLPLGGPIGYGALIKEFKHHNKKQGLTMILMMDPPSKAPEELVFWETGDIETDQAPSFDYSALEVPDTVTSMLFDAKNAPILARLHETYPVSNNPLYPDMAVYTSTDRLSWELNDMRFTVWASHIVSHINFLYQPILIAKRAQNTCGVDYEKPPLNTITFDFTKRLRPPKPAPPLQLYSRPLPLPLLEPKDSTTMTHERLMDLMLLNVIQQQQQHFSMPVNVPPAPLTSISKAPTANTSAPSSVPSLPGKGIKPVCVALSTFCKYYRVLDKNKECFETLEYVPGNCAIEKLPRDEWSVAGFTTLSWSDVISTHCQFLNNVKSGVWVKGTMELL</sequence>
<protein>
    <submittedName>
        <fullName evidence="2">Uncharacterized protein</fullName>
    </submittedName>
</protein>
<feature type="compositionally biased region" description="Basic and acidic residues" evidence="1">
    <location>
        <begin position="83"/>
        <end position="96"/>
    </location>
</feature>
<name>A0A4S8M8K6_DENBC</name>
<dbReference type="AlphaFoldDB" id="A0A4S8M8K6"/>
<gene>
    <name evidence="2" type="ORF">K435DRAFT_856530</name>
</gene>
<reference evidence="2 3" key="1">
    <citation type="journal article" date="2019" name="Nat. Ecol. Evol.">
        <title>Megaphylogeny resolves global patterns of mushroom evolution.</title>
        <authorList>
            <person name="Varga T."/>
            <person name="Krizsan K."/>
            <person name="Foldi C."/>
            <person name="Dima B."/>
            <person name="Sanchez-Garcia M."/>
            <person name="Sanchez-Ramirez S."/>
            <person name="Szollosi G.J."/>
            <person name="Szarkandi J.G."/>
            <person name="Papp V."/>
            <person name="Albert L."/>
            <person name="Andreopoulos W."/>
            <person name="Angelini C."/>
            <person name="Antonin V."/>
            <person name="Barry K.W."/>
            <person name="Bougher N.L."/>
            <person name="Buchanan P."/>
            <person name="Buyck B."/>
            <person name="Bense V."/>
            <person name="Catcheside P."/>
            <person name="Chovatia M."/>
            <person name="Cooper J."/>
            <person name="Damon W."/>
            <person name="Desjardin D."/>
            <person name="Finy P."/>
            <person name="Geml J."/>
            <person name="Haridas S."/>
            <person name="Hughes K."/>
            <person name="Justo A."/>
            <person name="Karasinski D."/>
            <person name="Kautmanova I."/>
            <person name="Kiss B."/>
            <person name="Kocsube S."/>
            <person name="Kotiranta H."/>
            <person name="LaButti K.M."/>
            <person name="Lechner B.E."/>
            <person name="Liimatainen K."/>
            <person name="Lipzen A."/>
            <person name="Lukacs Z."/>
            <person name="Mihaltcheva S."/>
            <person name="Morgado L.N."/>
            <person name="Niskanen T."/>
            <person name="Noordeloos M.E."/>
            <person name="Ohm R.A."/>
            <person name="Ortiz-Santana B."/>
            <person name="Ovrebo C."/>
            <person name="Racz N."/>
            <person name="Riley R."/>
            <person name="Savchenko A."/>
            <person name="Shiryaev A."/>
            <person name="Soop K."/>
            <person name="Spirin V."/>
            <person name="Szebenyi C."/>
            <person name="Tomsovsky M."/>
            <person name="Tulloss R.E."/>
            <person name="Uehling J."/>
            <person name="Grigoriev I.V."/>
            <person name="Vagvolgyi C."/>
            <person name="Papp T."/>
            <person name="Martin F.M."/>
            <person name="Miettinen O."/>
            <person name="Hibbett D.S."/>
            <person name="Nagy L.G."/>
        </authorList>
    </citation>
    <scope>NUCLEOTIDE SEQUENCE [LARGE SCALE GENOMIC DNA]</scope>
    <source>
        <strain evidence="2 3">CBS 962.96</strain>
    </source>
</reference>
<keyword evidence="3" id="KW-1185">Reference proteome</keyword>
<accession>A0A4S8M8K6</accession>
<feature type="region of interest" description="Disordered" evidence="1">
    <location>
        <begin position="83"/>
        <end position="147"/>
    </location>
</feature>
<proteinExistence type="predicted"/>
<dbReference type="EMBL" id="ML179134">
    <property type="protein sequence ID" value="THU98520.1"/>
    <property type="molecule type" value="Genomic_DNA"/>
</dbReference>
<evidence type="ECO:0000313" key="2">
    <source>
        <dbReference type="EMBL" id="THU98520.1"/>
    </source>
</evidence>
<organism evidence="2 3">
    <name type="scientific">Dendrothele bispora (strain CBS 962.96)</name>
    <dbReference type="NCBI Taxonomy" id="1314807"/>
    <lineage>
        <taxon>Eukaryota</taxon>
        <taxon>Fungi</taxon>
        <taxon>Dikarya</taxon>
        <taxon>Basidiomycota</taxon>
        <taxon>Agaricomycotina</taxon>
        <taxon>Agaricomycetes</taxon>
        <taxon>Agaricomycetidae</taxon>
        <taxon>Agaricales</taxon>
        <taxon>Agaricales incertae sedis</taxon>
        <taxon>Dendrothele</taxon>
    </lineage>
</organism>
<feature type="compositionally biased region" description="Low complexity" evidence="1">
    <location>
        <begin position="98"/>
        <end position="107"/>
    </location>
</feature>